<evidence type="ECO:0000313" key="1">
    <source>
        <dbReference type="EMBL" id="MDI4644229.1"/>
    </source>
</evidence>
<reference evidence="1" key="1">
    <citation type="submission" date="2023-04" db="EMBL/GenBank/DDBJ databases">
        <title>Comparative genomic analysis of Cohnella hashimotonis sp. nov., isolated from the International Space Station.</title>
        <authorList>
            <person name="Venkateswaran K."/>
            <person name="Simpson A."/>
        </authorList>
    </citation>
    <scope>NUCLEOTIDE SEQUENCE</scope>
    <source>
        <strain evidence="1">F6_2S_P_1</strain>
    </source>
</reference>
<name>A0ABT6TE30_9BACL</name>
<organism evidence="1 2">
    <name type="scientific">Cohnella hashimotonis</name>
    <dbReference type="NCBI Taxonomy" id="2826895"/>
    <lineage>
        <taxon>Bacteria</taxon>
        <taxon>Bacillati</taxon>
        <taxon>Bacillota</taxon>
        <taxon>Bacilli</taxon>
        <taxon>Bacillales</taxon>
        <taxon>Paenibacillaceae</taxon>
        <taxon>Cohnella</taxon>
    </lineage>
</organism>
<dbReference type="RefSeq" id="WP_282907243.1">
    <property type="nucleotide sequence ID" value="NZ_JAGRPV010000001.1"/>
</dbReference>
<sequence length="138" mass="15527">MVYEFEVPLARQVDMAFRQMEGELKGMTAGTIVLQVRNDTVGKFGIRHLPVDLAERRTTGDAKPDGLTDDSIGELRNAAVASIKGKKSWTHGEVTYDFVIKQGKLYLSVMFESNYNMANVLFHVNHKKLGKRDRSGEH</sequence>
<accession>A0ABT6TE30</accession>
<proteinExistence type="predicted"/>
<gene>
    <name evidence="1" type="ORF">KB449_04615</name>
</gene>
<dbReference type="EMBL" id="JAGRPV010000001">
    <property type="protein sequence ID" value="MDI4644229.1"/>
    <property type="molecule type" value="Genomic_DNA"/>
</dbReference>
<protein>
    <submittedName>
        <fullName evidence="1">O-methyltransferase</fullName>
    </submittedName>
</protein>
<comment type="caution">
    <text evidence="1">The sequence shown here is derived from an EMBL/GenBank/DDBJ whole genome shotgun (WGS) entry which is preliminary data.</text>
</comment>
<dbReference type="Proteomes" id="UP001161691">
    <property type="component" value="Unassembled WGS sequence"/>
</dbReference>
<evidence type="ECO:0000313" key="2">
    <source>
        <dbReference type="Proteomes" id="UP001161691"/>
    </source>
</evidence>
<keyword evidence="2" id="KW-1185">Reference proteome</keyword>